<evidence type="ECO:0000313" key="3">
    <source>
        <dbReference type="Proteomes" id="UP001420932"/>
    </source>
</evidence>
<sequence length="55" mass="6032">MTMAMDSAVAVRRGLRRMKGGSAAKVRWALRYGPTESAREERGDGESEGEMTTAR</sequence>
<dbReference type="AlphaFoldDB" id="A0AAP0ESQ6"/>
<keyword evidence="3" id="KW-1185">Reference proteome</keyword>
<accession>A0AAP0ESQ6</accession>
<gene>
    <name evidence="2" type="ORF">Syun_026006</name>
</gene>
<proteinExistence type="predicted"/>
<dbReference type="Proteomes" id="UP001420932">
    <property type="component" value="Unassembled WGS sequence"/>
</dbReference>
<protein>
    <submittedName>
        <fullName evidence="2">Uncharacterized protein</fullName>
    </submittedName>
</protein>
<comment type="caution">
    <text evidence="2">The sequence shown here is derived from an EMBL/GenBank/DDBJ whole genome shotgun (WGS) entry which is preliminary data.</text>
</comment>
<organism evidence="2 3">
    <name type="scientific">Stephania yunnanensis</name>
    <dbReference type="NCBI Taxonomy" id="152371"/>
    <lineage>
        <taxon>Eukaryota</taxon>
        <taxon>Viridiplantae</taxon>
        <taxon>Streptophyta</taxon>
        <taxon>Embryophyta</taxon>
        <taxon>Tracheophyta</taxon>
        <taxon>Spermatophyta</taxon>
        <taxon>Magnoliopsida</taxon>
        <taxon>Ranunculales</taxon>
        <taxon>Menispermaceae</taxon>
        <taxon>Menispermoideae</taxon>
        <taxon>Cissampelideae</taxon>
        <taxon>Stephania</taxon>
    </lineage>
</organism>
<dbReference type="EMBL" id="JBBNAF010000011">
    <property type="protein sequence ID" value="KAK9098961.1"/>
    <property type="molecule type" value="Genomic_DNA"/>
</dbReference>
<name>A0AAP0ESQ6_9MAGN</name>
<reference evidence="2 3" key="1">
    <citation type="submission" date="2024-01" db="EMBL/GenBank/DDBJ databases">
        <title>Genome assemblies of Stephania.</title>
        <authorList>
            <person name="Yang L."/>
        </authorList>
    </citation>
    <scope>NUCLEOTIDE SEQUENCE [LARGE SCALE GENOMIC DNA]</scope>
    <source>
        <strain evidence="2">YNDBR</strain>
        <tissue evidence="2">Leaf</tissue>
    </source>
</reference>
<evidence type="ECO:0000313" key="2">
    <source>
        <dbReference type="EMBL" id="KAK9098961.1"/>
    </source>
</evidence>
<evidence type="ECO:0000256" key="1">
    <source>
        <dbReference type="SAM" id="MobiDB-lite"/>
    </source>
</evidence>
<feature type="region of interest" description="Disordered" evidence="1">
    <location>
        <begin position="32"/>
        <end position="55"/>
    </location>
</feature>